<dbReference type="AlphaFoldDB" id="A0A8B6E028"/>
<accession>A0A8B6E028</accession>
<dbReference type="GO" id="GO:0061630">
    <property type="term" value="F:ubiquitin protein ligase activity"/>
    <property type="evidence" value="ECO:0007669"/>
    <property type="project" value="TreeGrafter"/>
</dbReference>
<dbReference type="CDD" id="cd19757">
    <property type="entry name" value="Bbox1"/>
    <property type="match status" value="1"/>
</dbReference>
<keyword evidence="1" id="KW-0479">Metal-binding</keyword>
<dbReference type="PANTHER" id="PTHR25462">
    <property type="entry name" value="BONUS, ISOFORM C-RELATED"/>
    <property type="match status" value="1"/>
</dbReference>
<dbReference type="GO" id="GO:0060340">
    <property type="term" value="P:positive regulation of type I interferon-mediated signaling pathway"/>
    <property type="evidence" value="ECO:0007669"/>
    <property type="project" value="TreeGrafter"/>
</dbReference>
<evidence type="ECO:0000313" key="3">
    <source>
        <dbReference type="EMBL" id="VDI26192.1"/>
    </source>
</evidence>
<dbReference type="PANTHER" id="PTHR25462:SF299">
    <property type="entry name" value="E3 UBIQUITIN-PROTEIN LIGASE TRIM56"/>
    <property type="match status" value="1"/>
</dbReference>
<proteinExistence type="predicted"/>
<dbReference type="OrthoDB" id="6098432at2759"/>
<dbReference type="EMBL" id="UYJE01004222">
    <property type="protein sequence ID" value="VDI26192.1"/>
    <property type="molecule type" value="Genomic_DNA"/>
</dbReference>
<feature type="domain" description="B box-type" evidence="2">
    <location>
        <begin position="78"/>
        <end position="128"/>
    </location>
</feature>
<dbReference type="Gene3D" id="3.30.160.60">
    <property type="entry name" value="Classic Zinc Finger"/>
    <property type="match status" value="1"/>
</dbReference>
<name>A0A8B6E028_MYTGA</name>
<dbReference type="GO" id="GO:0005654">
    <property type="term" value="C:nucleoplasm"/>
    <property type="evidence" value="ECO:0007669"/>
    <property type="project" value="TreeGrafter"/>
</dbReference>
<keyword evidence="1" id="KW-0863">Zinc-finger</keyword>
<reference evidence="3" key="1">
    <citation type="submission" date="2018-11" db="EMBL/GenBank/DDBJ databases">
        <authorList>
            <person name="Alioto T."/>
            <person name="Alioto T."/>
        </authorList>
    </citation>
    <scope>NUCLEOTIDE SEQUENCE</scope>
</reference>
<dbReference type="InterPro" id="IPR000315">
    <property type="entry name" value="Znf_B-box"/>
</dbReference>
<dbReference type="Proteomes" id="UP000596742">
    <property type="component" value="Unassembled WGS sequence"/>
</dbReference>
<evidence type="ECO:0000313" key="4">
    <source>
        <dbReference type="Proteomes" id="UP000596742"/>
    </source>
</evidence>
<sequence>MAAMSDDEKYFLALSKMGKGSDQHYCVLNINGYCHPVSFHIFPQAGARRNSWIQAIRRDPGPVFNVNKASADNKTMASNPKFCGICDQRHITKPSSDWCSECNQALCTECKDFHALSRASQNHSTIAISNYLALDSSFPQLDEHCSVHDDMYVLFCQTHDCLLCLTCLEDHTKCGDVVRISKLTKDVKTSESFVDTLKSLSDIILNLSKIRYHLEENICDIKKQKDSILQEIAQMRGKINNHLDKIEHTLKIELGNEVDKQCSNTICKTLKDIKKKQIDIEKFRQQMDDLVCYGSDLQTFFSLRKITARINTTDQYLQRLDDDASLNRVSISCKIDRQISLLVEEVASLGTIQVTQTPGQLILDRSKDKQAQLVGVKKNSINDIKLKL</sequence>
<evidence type="ECO:0000259" key="2">
    <source>
        <dbReference type="PROSITE" id="PS50119"/>
    </source>
</evidence>
<dbReference type="InterPro" id="IPR047153">
    <property type="entry name" value="TRIM45/56/19-like"/>
</dbReference>
<protein>
    <recommendedName>
        <fullName evidence="2">B box-type domain-containing protein</fullName>
    </recommendedName>
</protein>
<keyword evidence="4" id="KW-1185">Reference proteome</keyword>
<dbReference type="PROSITE" id="PS50119">
    <property type="entry name" value="ZF_BBOX"/>
    <property type="match status" value="1"/>
</dbReference>
<organism evidence="3 4">
    <name type="scientific">Mytilus galloprovincialis</name>
    <name type="common">Mediterranean mussel</name>
    <dbReference type="NCBI Taxonomy" id="29158"/>
    <lineage>
        <taxon>Eukaryota</taxon>
        <taxon>Metazoa</taxon>
        <taxon>Spiralia</taxon>
        <taxon>Lophotrochozoa</taxon>
        <taxon>Mollusca</taxon>
        <taxon>Bivalvia</taxon>
        <taxon>Autobranchia</taxon>
        <taxon>Pteriomorphia</taxon>
        <taxon>Mytilida</taxon>
        <taxon>Mytiloidea</taxon>
        <taxon>Mytilidae</taxon>
        <taxon>Mytilinae</taxon>
        <taxon>Mytilus</taxon>
    </lineage>
</organism>
<gene>
    <name evidence="3" type="ORF">MGAL_10B053942</name>
</gene>
<keyword evidence="1" id="KW-0862">Zinc</keyword>
<feature type="non-terminal residue" evidence="3">
    <location>
        <position position="1"/>
    </location>
</feature>
<evidence type="ECO:0000256" key="1">
    <source>
        <dbReference type="PROSITE-ProRule" id="PRU00024"/>
    </source>
</evidence>
<dbReference type="SUPFAM" id="SSF57845">
    <property type="entry name" value="B-box zinc-binding domain"/>
    <property type="match status" value="1"/>
</dbReference>
<dbReference type="GO" id="GO:0008270">
    <property type="term" value="F:zinc ion binding"/>
    <property type="evidence" value="ECO:0007669"/>
    <property type="project" value="UniProtKB-KW"/>
</dbReference>
<dbReference type="GO" id="GO:0045087">
    <property type="term" value="P:innate immune response"/>
    <property type="evidence" value="ECO:0007669"/>
    <property type="project" value="TreeGrafter"/>
</dbReference>
<comment type="caution">
    <text evidence="3">The sequence shown here is derived from an EMBL/GenBank/DDBJ whole genome shotgun (WGS) entry which is preliminary data.</text>
</comment>